<evidence type="ECO:0000256" key="4">
    <source>
        <dbReference type="ARBA" id="ARBA00023015"/>
    </source>
</evidence>
<evidence type="ECO:0000256" key="1">
    <source>
        <dbReference type="ARBA" id="ARBA00004123"/>
    </source>
</evidence>
<protein>
    <recommendedName>
        <fullName evidence="3">Mediator of RNA polymerase II transcription subunit 23</fullName>
    </recommendedName>
    <alternativeName>
        <fullName evidence="7">Mediator complex subunit 23</fullName>
    </alternativeName>
</protein>
<dbReference type="PANTHER" id="PTHR12691:SF10">
    <property type="entry name" value="MEDIATOR OF RNA POLYMERASE II TRANSCRIPTION SUBUNIT 23"/>
    <property type="match status" value="1"/>
</dbReference>
<organism evidence="8 9">
    <name type="scientific">Allacma fusca</name>
    <dbReference type="NCBI Taxonomy" id="39272"/>
    <lineage>
        <taxon>Eukaryota</taxon>
        <taxon>Metazoa</taxon>
        <taxon>Ecdysozoa</taxon>
        <taxon>Arthropoda</taxon>
        <taxon>Hexapoda</taxon>
        <taxon>Collembola</taxon>
        <taxon>Symphypleona</taxon>
        <taxon>Sminthuridae</taxon>
        <taxon>Allacma</taxon>
    </lineage>
</organism>
<accession>A0A8J2JA24</accession>
<dbReference type="EMBL" id="CAJVCH010014560">
    <property type="protein sequence ID" value="CAG7678304.1"/>
    <property type="molecule type" value="Genomic_DNA"/>
</dbReference>
<evidence type="ECO:0000313" key="9">
    <source>
        <dbReference type="Proteomes" id="UP000708208"/>
    </source>
</evidence>
<comment type="similarity">
    <text evidence="2">Belongs to the Mediator complex subunit 23 family.</text>
</comment>
<dbReference type="AlphaFoldDB" id="A0A8J2JA24"/>
<evidence type="ECO:0000313" key="8">
    <source>
        <dbReference type="EMBL" id="CAG7678304.1"/>
    </source>
</evidence>
<dbReference type="GO" id="GO:0005667">
    <property type="term" value="C:transcription regulator complex"/>
    <property type="evidence" value="ECO:0007669"/>
    <property type="project" value="TreeGrafter"/>
</dbReference>
<feature type="non-terminal residue" evidence="8">
    <location>
        <position position="1"/>
    </location>
</feature>
<name>A0A8J2JA24_9HEXA</name>
<dbReference type="GO" id="GO:0006357">
    <property type="term" value="P:regulation of transcription by RNA polymerase II"/>
    <property type="evidence" value="ECO:0007669"/>
    <property type="project" value="TreeGrafter"/>
</dbReference>
<sequence length="80" mass="9234">EQPYSRDMACAILGLQKQQKVRCKALEDRLVELVVIAMEKTETEMNLAGDNQLGFEEISGATMWLWQHLSTQLIFFVLFQ</sequence>
<feature type="non-terminal residue" evidence="8">
    <location>
        <position position="80"/>
    </location>
</feature>
<keyword evidence="6" id="KW-0539">Nucleus</keyword>
<evidence type="ECO:0000256" key="7">
    <source>
        <dbReference type="ARBA" id="ARBA00031961"/>
    </source>
</evidence>
<dbReference type="Proteomes" id="UP000708208">
    <property type="component" value="Unassembled WGS sequence"/>
</dbReference>
<reference evidence="8" key="1">
    <citation type="submission" date="2021-06" db="EMBL/GenBank/DDBJ databases">
        <authorList>
            <person name="Hodson N. C."/>
            <person name="Mongue J. A."/>
            <person name="Jaron S. K."/>
        </authorList>
    </citation>
    <scope>NUCLEOTIDE SEQUENCE</scope>
</reference>
<dbReference type="OrthoDB" id="9982951at2759"/>
<dbReference type="InterPro" id="IPR021629">
    <property type="entry name" value="Mediator_Med23"/>
</dbReference>
<keyword evidence="5" id="KW-0804">Transcription</keyword>
<dbReference type="GO" id="GO:0010628">
    <property type="term" value="P:positive regulation of gene expression"/>
    <property type="evidence" value="ECO:0007669"/>
    <property type="project" value="TreeGrafter"/>
</dbReference>
<dbReference type="Pfam" id="PF11573">
    <property type="entry name" value="Med23"/>
    <property type="match status" value="1"/>
</dbReference>
<evidence type="ECO:0000256" key="3">
    <source>
        <dbReference type="ARBA" id="ARBA00019696"/>
    </source>
</evidence>
<dbReference type="GO" id="GO:0016592">
    <property type="term" value="C:mediator complex"/>
    <property type="evidence" value="ECO:0007669"/>
    <property type="project" value="TreeGrafter"/>
</dbReference>
<keyword evidence="9" id="KW-1185">Reference proteome</keyword>
<evidence type="ECO:0000256" key="2">
    <source>
        <dbReference type="ARBA" id="ARBA00010222"/>
    </source>
</evidence>
<evidence type="ECO:0000256" key="6">
    <source>
        <dbReference type="ARBA" id="ARBA00023242"/>
    </source>
</evidence>
<gene>
    <name evidence="8" type="ORF">AFUS01_LOCUS2548</name>
</gene>
<dbReference type="PANTHER" id="PTHR12691">
    <property type="entry name" value="MEDIATOR OF RNA POLYMERASE II TRANSCRIPTION SUBUNIT 23"/>
    <property type="match status" value="1"/>
</dbReference>
<proteinExistence type="inferred from homology"/>
<keyword evidence="4" id="KW-0805">Transcription regulation</keyword>
<comment type="caution">
    <text evidence="8">The sequence shown here is derived from an EMBL/GenBank/DDBJ whole genome shotgun (WGS) entry which is preliminary data.</text>
</comment>
<comment type="subcellular location">
    <subcellularLocation>
        <location evidence="1">Nucleus</location>
    </subcellularLocation>
</comment>
<evidence type="ECO:0000256" key="5">
    <source>
        <dbReference type="ARBA" id="ARBA00023163"/>
    </source>
</evidence>